<dbReference type="EMBL" id="SPHZ02000005">
    <property type="protein sequence ID" value="KAF0915892.1"/>
    <property type="molecule type" value="Genomic_DNA"/>
</dbReference>
<protein>
    <submittedName>
        <fullName evidence="1">Uncharacterized protein</fullName>
    </submittedName>
</protein>
<evidence type="ECO:0000313" key="1">
    <source>
        <dbReference type="EMBL" id="KAF0915892.1"/>
    </source>
</evidence>
<sequence length="127" mass="14221">MAVVSEINCFGSRRRVRWWGVDVEIAGVHEDGRAGAVNVLCEVCGDVGWEDLLLHCNKCKNATRHHGIMKIGGDYIPVSVHLSNKACKKASLLHFKRLTPKLFGFIVAQKAQSEEPIQETEKEDMVY</sequence>
<dbReference type="OrthoDB" id="1932206at2759"/>
<organism evidence="1 2">
    <name type="scientific">Oryza meyeriana var. granulata</name>
    <dbReference type="NCBI Taxonomy" id="110450"/>
    <lineage>
        <taxon>Eukaryota</taxon>
        <taxon>Viridiplantae</taxon>
        <taxon>Streptophyta</taxon>
        <taxon>Embryophyta</taxon>
        <taxon>Tracheophyta</taxon>
        <taxon>Spermatophyta</taxon>
        <taxon>Magnoliopsida</taxon>
        <taxon>Liliopsida</taxon>
        <taxon>Poales</taxon>
        <taxon>Poaceae</taxon>
        <taxon>BOP clade</taxon>
        <taxon>Oryzoideae</taxon>
        <taxon>Oryzeae</taxon>
        <taxon>Oryzinae</taxon>
        <taxon>Oryza</taxon>
        <taxon>Oryza meyeriana</taxon>
    </lineage>
</organism>
<gene>
    <name evidence="1" type="ORF">E2562_000537</name>
</gene>
<comment type="caution">
    <text evidence="1">The sequence shown here is derived from an EMBL/GenBank/DDBJ whole genome shotgun (WGS) entry which is preliminary data.</text>
</comment>
<dbReference type="Proteomes" id="UP000479710">
    <property type="component" value="Unassembled WGS sequence"/>
</dbReference>
<reference evidence="1 2" key="1">
    <citation type="submission" date="2019-11" db="EMBL/GenBank/DDBJ databases">
        <title>Whole genome sequence of Oryza granulata.</title>
        <authorList>
            <person name="Li W."/>
        </authorList>
    </citation>
    <scope>NUCLEOTIDE SEQUENCE [LARGE SCALE GENOMIC DNA]</scope>
    <source>
        <strain evidence="2">cv. Menghai</strain>
        <tissue evidence="1">Leaf</tissue>
    </source>
</reference>
<evidence type="ECO:0000313" key="2">
    <source>
        <dbReference type="Proteomes" id="UP000479710"/>
    </source>
</evidence>
<dbReference type="AlphaFoldDB" id="A0A6G1DUL1"/>
<accession>A0A6G1DUL1</accession>
<proteinExistence type="predicted"/>
<name>A0A6G1DUL1_9ORYZ</name>
<keyword evidence="2" id="KW-1185">Reference proteome</keyword>